<dbReference type="AlphaFoldDB" id="A0A8W7P651"/>
<comment type="subcellular location">
    <subcellularLocation>
        <location evidence="1">Cytoplasm</location>
        <location evidence="1">Cytoskeleton</location>
        <location evidence="1">Flagellum axoneme</location>
    </subcellularLocation>
</comment>
<keyword evidence="4" id="KW-0966">Cell projection</keyword>
<reference evidence="6" key="1">
    <citation type="submission" date="2022-08" db="UniProtKB">
        <authorList>
            <consortium name="EnsemblMetazoa"/>
        </authorList>
    </citation>
    <scope>IDENTIFICATION</scope>
</reference>
<feature type="coiled-coil region" evidence="5">
    <location>
        <begin position="27"/>
        <end position="114"/>
    </location>
</feature>
<keyword evidence="5" id="KW-0175">Coiled coil</keyword>
<evidence type="ECO:0000256" key="4">
    <source>
        <dbReference type="ARBA" id="ARBA00023273"/>
    </source>
</evidence>
<evidence type="ECO:0000313" key="6">
    <source>
        <dbReference type="EnsemblMetazoa" id="ACOM026242-PA.2"/>
    </source>
</evidence>
<dbReference type="VEuPathDB" id="VectorBase:ACON2_032415"/>
<dbReference type="InterPro" id="IPR039750">
    <property type="entry name" value="DRC1/DRC2"/>
</dbReference>
<evidence type="ECO:0000256" key="2">
    <source>
        <dbReference type="ARBA" id="ARBA00022846"/>
    </source>
</evidence>
<keyword evidence="2" id="KW-0282">Flagellum</keyword>
<accession>A0A8W7P651</accession>
<dbReference type="PANTHER" id="PTHR21625:SF0">
    <property type="entry name" value="DYNEIN REGULATORY COMPLEX SUBUNIT 2"/>
    <property type="match status" value="1"/>
</dbReference>
<dbReference type="GO" id="GO:0060285">
    <property type="term" value="P:cilium-dependent cell motility"/>
    <property type="evidence" value="ECO:0007669"/>
    <property type="project" value="TreeGrafter"/>
</dbReference>
<name>A0A8W7P651_ANOCL</name>
<sequence>MILKLEMITKEREREMERLWKEFQRVLNVYLRNTEEYRNEYNALRDQDSSDTKNIQDHYAEVARLSDQIADLRLKLATLKEEHDFFMIQMQKSKAELQSRVQNLKQEMELGTRLDREQLKRSPSTVKSIYQIASFCKKYETESEDLLPFVRRANNETGQSEQPAAGERALVPARTTLDPTMESFKREVFDTAELFESFWMRFNKARIDVACLREEKQQLIDRNEQLKAHLKDYLITVNMNSGGPVESNADLLAKRPTSMRIEKLVRVDEEVIVPEGTRKAVRFRAGGQQQRRPVTCIEGNLSNAIRNERLLEVRAKSSEIYSMVPNRA</sequence>
<dbReference type="GO" id="GO:0003352">
    <property type="term" value="P:regulation of cilium movement"/>
    <property type="evidence" value="ECO:0007669"/>
    <property type="project" value="TreeGrafter"/>
</dbReference>
<keyword evidence="3" id="KW-0969">Cilium</keyword>
<organism evidence="6">
    <name type="scientific">Anopheles coluzzii</name>
    <name type="common">African malaria mosquito</name>
    <dbReference type="NCBI Taxonomy" id="1518534"/>
    <lineage>
        <taxon>Eukaryota</taxon>
        <taxon>Metazoa</taxon>
        <taxon>Ecdysozoa</taxon>
        <taxon>Arthropoda</taxon>
        <taxon>Hexapoda</taxon>
        <taxon>Insecta</taxon>
        <taxon>Pterygota</taxon>
        <taxon>Neoptera</taxon>
        <taxon>Endopterygota</taxon>
        <taxon>Diptera</taxon>
        <taxon>Nematocera</taxon>
        <taxon>Culicoidea</taxon>
        <taxon>Culicidae</taxon>
        <taxon>Anophelinae</taxon>
        <taxon>Anopheles</taxon>
    </lineage>
</organism>
<evidence type="ECO:0000256" key="5">
    <source>
        <dbReference type="SAM" id="Coils"/>
    </source>
</evidence>
<protein>
    <submittedName>
        <fullName evidence="6">Uncharacterized protein</fullName>
    </submittedName>
</protein>
<evidence type="ECO:0000256" key="1">
    <source>
        <dbReference type="ARBA" id="ARBA00004611"/>
    </source>
</evidence>
<dbReference type="GO" id="GO:0070286">
    <property type="term" value="P:axonemal dynein complex assembly"/>
    <property type="evidence" value="ECO:0007669"/>
    <property type="project" value="InterPro"/>
</dbReference>
<dbReference type="GO" id="GO:0005858">
    <property type="term" value="C:axonemal dynein complex"/>
    <property type="evidence" value="ECO:0007669"/>
    <property type="project" value="InterPro"/>
</dbReference>
<feature type="coiled-coil region" evidence="5">
    <location>
        <begin position="202"/>
        <end position="236"/>
    </location>
</feature>
<dbReference type="Proteomes" id="UP000075882">
    <property type="component" value="Unassembled WGS sequence"/>
</dbReference>
<dbReference type="PANTHER" id="PTHR21625">
    <property type="entry name" value="NYD-SP28 PROTEIN"/>
    <property type="match status" value="1"/>
</dbReference>
<proteinExistence type="predicted"/>
<evidence type="ECO:0000256" key="3">
    <source>
        <dbReference type="ARBA" id="ARBA00023069"/>
    </source>
</evidence>
<dbReference type="EnsemblMetazoa" id="ACOM026242-RA">
    <property type="protein sequence ID" value="ACOM026242-PA.2"/>
    <property type="gene ID" value="ACOM026242"/>
</dbReference>